<dbReference type="InterPro" id="IPR009875">
    <property type="entry name" value="PilZ_domain"/>
</dbReference>
<dbReference type="GO" id="GO:0035438">
    <property type="term" value="F:cyclic-di-GMP binding"/>
    <property type="evidence" value="ECO:0007669"/>
    <property type="project" value="InterPro"/>
</dbReference>
<proteinExistence type="predicted"/>
<dbReference type="OrthoDB" id="5510068at2"/>
<dbReference type="Proteomes" id="UP000273405">
    <property type="component" value="Unassembled WGS sequence"/>
</dbReference>
<dbReference type="RefSeq" id="WP_120623681.1">
    <property type="nucleotide sequence ID" value="NZ_RAWG01000009.1"/>
</dbReference>
<dbReference type="NCBIfam" id="TIGR02266">
    <property type="entry name" value="gmx_TIGR02266"/>
    <property type="match status" value="1"/>
</dbReference>
<gene>
    <name evidence="2" type="ORF">D7X12_02615</name>
</gene>
<dbReference type="EMBL" id="RAWG01000009">
    <property type="protein sequence ID" value="RKH47546.1"/>
    <property type="molecule type" value="Genomic_DNA"/>
</dbReference>
<name>A0A3A8NT21_9BACT</name>
<accession>A0A3A8NT21</accession>
<dbReference type="Pfam" id="PF07238">
    <property type="entry name" value="PilZ"/>
    <property type="match status" value="1"/>
</dbReference>
<protein>
    <submittedName>
        <fullName evidence="2">TIGR02266 family protein</fullName>
    </submittedName>
</protein>
<reference evidence="3" key="1">
    <citation type="submission" date="2018-09" db="EMBL/GenBank/DDBJ databases">
        <authorList>
            <person name="Livingstone P.G."/>
            <person name="Whitworth D.E."/>
        </authorList>
    </citation>
    <scope>NUCLEOTIDE SEQUENCE [LARGE SCALE GENOMIC DNA]</scope>
    <source>
        <strain evidence="3">CA040B</strain>
    </source>
</reference>
<comment type="caution">
    <text evidence="2">The sequence shown here is derived from an EMBL/GenBank/DDBJ whole genome shotgun (WGS) entry which is preliminary data.</text>
</comment>
<evidence type="ECO:0000259" key="1">
    <source>
        <dbReference type="Pfam" id="PF07238"/>
    </source>
</evidence>
<organism evidence="2 3">
    <name type="scientific">Corallococcus sicarius</name>
    <dbReference type="NCBI Taxonomy" id="2316726"/>
    <lineage>
        <taxon>Bacteria</taxon>
        <taxon>Pseudomonadati</taxon>
        <taxon>Myxococcota</taxon>
        <taxon>Myxococcia</taxon>
        <taxon>Myxococcales</taxon>
        <taxon>Cystobacterineae</taxon>
        <taxon>Myxococcaceae</taxon>
        <taxon>Corallococcus</taxon>
    </lineage>
</organism>
<dbReference type="SUPFAM" id="SSF141371">
    <property type="entry name" value="PilZ domain-like"/>
    <property type="match status" value="1"/>
</dbReference>
<dbReference type="AlphaFoldDB" id="A0A3A8NT21"/>
<keyword evidence="3" id="KW-1185">Reference proteome</keyword>
<feature type="domain" description="PilZ" evidence="1">
    <location>
        <begin position="13"/>
        <end position="117"/>
    </location>
</feature>
<dbReference type="InterPro" id="IPR011752">
    <property type="entry name" value="PilV_Myxo-type"/>
</dbReference>
<evidence type="ECO:0000313" key="3">
    <source>
        <dbReference type="Proteomes" id="UP000273405"/>
    </source>
</evidence>
<evidence type="ECO:0000313" key="2">
    <source>
        <dbReference type="EMBL" id="RKH47546.1"/>
    </source>
</evidence>
<dbReference type="Gene3D" id="2.40.10.220">
    <property type="entry name" value="predicted glycosyltransferase like domains"/>
    <property type="match status" value="1"/>
</dbReference>
<sequence length="134" mass="14420">MADPQEKHVPAARAHRIDHELPVAYRTVAGFVTDWAVNLSRGGLYINTQQPLPVGTVVRLLVSLPGASFPVDLVGKVTRTNAQGTPGPGAPGEVPGMAVEFVDVDDDKRSRIEAFVERLREALPADERGSATRK</sequence>